<dbReference type="Gene3D" id="1.20.900.10">
    <property type="entry name" value="Dbl homology (DH) domain"/>
    <property type="match status" value="2"/>
</dbReference>
<dbReference type="SMART" id="SM00233">
    <property type="entry name" value="PH"/>
    <property type="match status" value="1"/>
</dbReference>
<proteinExistence type="predicted"/>
<evidence type="ECO:0008006" key="5">
    <source>
        <dbReference type="Google" id="ProtNLM"/>
    </source>
</evidence>
<dbReference type="PROSITE" id="PS50003">
    <property type="entry name" value="PH_DOMAIN"/>
    <property type="match status" value="1"/>
</dbReference>
<evidence type="ECO:0000313" key="4">
    <source>
        <dbReference type="EMBL" id="NDV30439.1"/>
    </source>
</evidence>
<dbReference type="GO" id="GO:0005737">
    <property type="term" value="C:cytoplasm"/>
    <property type="evidence" value="ECO:0007669"/>
    <property type="project" value="TreeGrafter"/>
</dbReference>
<reference evidence="4" key="1">
    <citation type="journal article" date="2020" name="J. Eukaryot. Microbiol.">
        <title>De novo Sequencing, Assembly and Annotation of the Transcriptome for the Free-Living Testate Amoeba Arcella intermedia.</title>
        <authorList>
            <person name="Ribeiro G.M."/>
            <person name="Porfirio-Sousa A.L."/>
            <person name="Maurer-Alcala X.X."/>
            <person name="Katz L.A."/>
            <person name="Lahr D.J.G."/>
        </authorList>
    </citation>
    <scope>NUCLEOTIDE SEQUENCE</scope>
</reference>
<dbReference type="Gene3D" id="2.30.29.30">
    <property type="entry name" value="Pleckstrin-homology domain (PH domain)/Phosphotyrosine-binding domain (PTB)"/>
    <property type="match status" value="1"/>
</dbReference>
<dbReference type="InterPro" id="IPR001849">
    <property type="entry name" value="PH_domain"/>
</dbReference>
<sequence>MGPLTQPKKPILPAAEVRRIFGNWKSIMTCHLEVLDLLRERINSWESSKLIGDVFGESKMNSITQLYKFYINNFDRSLAALEHYKQKSTSFKKFLESTIERTGQLDLGGYLIMPVQRIPRYVMLLESILKCTKTTHPDYGNLEKAHERFKAMADFINQSKKNSEKFSEAKKICASIKGFPTETLLSTAGISLIKSGSLLQVEAENTQSKVFVVLLNTSLVIAETKRGANNFLVDIPLLKAQLDFHKSEKPETRSEIWLIPSRDETTVFVGEEDALLKYKLSAETEEEIETWNNEISKTIKDAVNISKDQVDDDTKEETNINPKANLMDLFIQKEVQYVHLLKSLKEFMDSSLNTLEEKTPSKHDVQNTKKLLLDFFDSTKPIIAFHINMLALLFERMTQGQDKEICVGDIFEKNLELAAPRYDLYSLLWEEVRPTYLQAKAEMSKVIPIKFWANVAKFESENGMKMEAFLEQISQRIPFMSNVLSDLTKNTPQESPDFSILERVSNKIRALSDKILTLKEISHQQEKQRQEMEAEQIKVKAISRISIKKALTLGSDKPNRRK</sequence>
<feature type="coiled-coil region" evidence="1">
    <location>
        <begin position="501"/>
        <end position="538"/>
    </location>
</feature>
<dbReference type="PANTHER" id="PTHR12673">
    <property type="entry name" value="FACIOGENITAL DYSPLASIA PROTEIN"/>
    <property type="match status" value="1"/>
</dbReference>
<dbReference type="CDD" id="cd00160">
    <property type="entry name" value="RhoGEF"/>
    <property type="match status" value="1"/>
</dbReference>
<evidence type="ECO:0000259" key="3">
    <source>
        <dbReference type="PROSITE" id="PS50010"/>
    </source>
</evidence>
<dbReference type="SUPFAM" id="SSF48065">
    <property type="entry name" value="DBL homology domain (DH-domain)"/>
    <property type="match status" value="2"/>
</dbReference>
<dbReference type="GO" id="GO:0005085">
    <property type="term" value="F:guanyl-nucleotide exchange factor activity"/>
    <property type="evidence" value="ECO:0007669"/>
    <property type="project" value="InterPro"/>
</dbReference>
<accession>A0A6B2L0H6</accession>
<dbReference type="PANTHER" id="PTHR12673:SF159">
    <property type="entry name" value="LD03170P"/>
    <property type="match status" value="1"/>
</dbReference>
<keyword evidence="1" id="KW-0175">Coiled coil</keyword>
<dbReference type="InterPro" id="IPR035899">
    <property type="entry name" value="DBL_dom_sf"/>
</dbReference>
<dbReference type="PROSITE" id="PS50010">
    <property type="entry name" value="DH_2"/>
    <property type="match status" value="2"/>
</dbReference>
<name>A0A6B2L0H6_9EUKA</name>
<dbReference type="InterPro" id="IPR011993">
    <property type="entry name" value="PH-like_dom_sf"/>
</dbReference>
<feature type="domain" description="PH" evidence="2">
    <location>
        <begin position="191"/>
        <end position="300"/>
    </location>
</feature>
<dbReference type="Pfam" id="PF00621">
    <property type="entry name" value="RhoGEF"/>
    <property type="match status" value="2"/>
</dbReference>
<evidence type="ECO:0000256" key="1">
    <source>
        <dbReference type="SAM" id="Coils"/>
    </source>
</evidence>
<protein>
    <recommendedName>
        <fullName evidence="5">DH domain-containing protein</fullName>
    </recommendedName>
</protein>
<dbReference type="SMART" id="SM00325">
    <property type="entry name" value="RhoGEF"/>
    <property type="match status" value="1"/>
</dbReference>
<dbReference type="SUPFAM" id="SSF50729">
    <property type="entry name" value="PH domain-like"/>
    <property type="match status" value="1"/>
</dbReference>
<dbReference type="EMBL" id="GIBP01001470">
    <property type="protein sequence ID" value="NDV30439.1"/>
    <property type="molecule type" value="Transcribed_RNA"/>
</dbReference>
<dbReference type="InterPro" id="IPR051092">
    <property type="entry name" value="FYVE_RhoGEF_PH"/>
</dbReference>
<dbReference type="InterPro" id="IPR000219">
    <property type="entry name" value="DH_dom"/>
</dbReference>
<organism evidence="4">
    <name type="scientific">Arcella intermedia</name>
    <dbReference type="NCBI Taxonomy" id="1963864"/>
    <lineage>
        <taxon>Eukaryota</taxon>
        <taxon>Amoebozoa</taxon>
        <taxon>Tubulinea</taxon>
        <taxon>Elardia</taxon>
        <taxon>Arcellinida</taxon>
        <taxon>Sphaerothecina</taxon>
        <taxon>Arcellidae</taxon>
        <taxon>Arcella</taxon>
    </lineage>
</organism>
<dbReference type="AlphaFoldDB" id="A0A6B2L0H6"/>
<feature type="domain" description="DH" evidence="3">
    <location>
        <begin position="1"/>
        <end position="159"/>
    </location>
</feature>
<evidence type="ECO:0000259" key="2">
    <source>
        <dbReference type="PROSITE" id="PS50003"/>
    </source>
</evidence>
<feature type="domain" description="DH" evidence="3">
    <location>
        <begin position="322"/>
        <end position="518"/>
    </location>
</feature>